<dbReference type="SUPFAM" id="SSF55729">
    <property type="entry name" value="Acyl-CoA N-acyltransferases (Nat)"/>
    <property type="match status" value="1"/>
</dbReference>
<dbReference type="EMBL" id="JAGIOE010000001">
    <property type="protein sequence ID" value="MBP2372687.1"/>
    <property type="molecule type" value="Genomic_DNA"/>
</dbReference>
<dbReference type="Pfam" id="PF13302">
    <property type="entry name" value="Acetyltransf_3"/>
    <property type="match status" value="1"/>
</dbReference>
<gene>
    <name evidence="2" type="ORF">JOF46_000599</name>
</gene>
<evidence type="ECO:0000313" key="2">
    <source>
        <dbReference type="EMBL" id="MBP2372687.1"/>
    </source>
</evidence>
<dbReference type="PROSITE" id="PS51186">
    <property type="entry name" value="GNAT"/>
    <property type="match status" value="1"/>
</dbReference>
<evidence type="ECO:0000313" key="3">
    <source>
        <dbReference type="Proteomes" id="UP000766570"/>
    </source>
</evidence>
<dbReference type="RefSeq" id="WP_209905968.1">
    <property type="nucleotide sequence ID" value="NZ_BAAAMI010000019.1"/>
</dbReference>
<name>A0ABS4W909_9MICC</name>
<comment type="caution">
    <text evidence="2">The sequence shown here is derived from an EMBL/GenBank/DDBJ whole genome shotgun (WGS) entry which is preliminary data.</text>
</comment>
<dbReference type="InterPro" id="IPR000182">
    <property type="entry name" value="GNAT_dom"/>
</dbReference>
<organism evidence="2 3">
    <name type="scientific">Paeniglutamicibacter psychrophenolicus</name>
    <dbReference type="NCBI Taxonomy" id="257454"/>
    <lineage>
        <taxon>Bacteria</taxon>
        <taxon>Bacillati</taxon>
        <taxon>Actinomycetota</taxon>
        <taxon>Actinomycetes</taxon>
        <taxon>Micrococcales</taxon>
        <taxon>Micrococcaceae</taxon>
        <taxon>Paeniglutamicibacter</taxon>
    </lineage>
</organism>
<keyword evidence="3" id="KW-1185">Reference proteome</keyword>
<feature type="domain" description="N-acetyltransferase" evidence="1">
    <location>
        <begin position="27"/>
        <end position="189"/>
    </location>
</feature>
<evidence type="ECO:0000259" key="1">
    <source>
        <dbReference type="PROSITE" id="PS51186"/>
    </source>
</evidence>
<protein>
    <submittedName>
        <fullName evidence="2">RimJ/RimL family protein N-acetyltransferase</fullName>
    </submittedName>
</protein>
<dbReference type="PANTHER" id="PTHR43610">
    <property type="entry name" value="BLL6696 PROTEIN"/>
    <property type="match status" value="1"/>
</dbReference>
<dbReference type="InterPro" id="IPR016181">
    <property type="entry name" value="Acyl_CoA_acyltransferase"/>
</dbReference>
<dbReference type="PANTHER" id="PTHR43610:SF1">
    <property type="entry name" value="N-ACETYLTRANSFERASE DOMAIN-CONTAINING PROTEIN"/>
    <property type="match status" value="1"/>
</dbReference>
<dbReference type="Proteomes" id="UP000766570">
    <property type="component" value="Unassembled WGS sequence"/>
</dbReference>
<dbReference type="Gene3D" id="3.40.630.30">
    <property type="match status" value="1"/>
</dbReference>
<accession>A0ABS4W909</accession>
<reference evidence="2 3" key="1">
    <citation type="submission" date="2021-03" db="EMBL/GenBank/DDBJ databases">
        <title>Sequencing the genomes of 1000 actinobacteria strains.</title>
        <authorList>
            <person name="Klenk H.-P."/>
        </authorList>
    </citation>
    <scope>NUCLEOTIDE SEQUENCE [LARGE SCALE GENOMIC DNA]</scope>
    <source>
        <strain evidence="2 3">DSM 15454</strain>
    </source>
</reference>
<sequence>MGGEAENHGDERREGLGTKPVLVGERVILRPFTEADIVAMGPILADPEVLKLTGSVHSTRDAESADPRLDAATRTWYEGLAARNDRLDLAVVDAAGGHCVGEVVLNNLDAENRSCGFRILLGPAGRNRSLGSEATALLLEHAFSNTTLHRIALEVYDFNPRARHVYERAGFSLEGTARAALLFDGQFIDAHVFSILATDPRPGPAARS</sequence>
<proteinExistence type="predicted"/>